<proteinExistence type="predicted"/>
<sequence length="546" mass="58746">MPRADFLTLTPMEFSGRSDGNARLTVRFAGGRSVADVVEYDLDGRRIVLRRDPKAPDTHTGMMTFDFDAFAKEQESRRMQATLTRAAATTRFEGREAVGAAAPEFIDARALQGARRNSTPIVIRQATIAAVNPTAVDPARELMITDVRTIEDPLRTFDVCTNTGNRNGAWTFNKLITDVANPLQTQTNASNMVAAWINTWKTTQTVNTFPIPARPDIANRILASWPKLSNGELDLSRSPMRLLAIVNRLDLRSGNGVNSGEGRFVFGVIDRTGGNCVALPFTVILEYAVPLSGCAAPLNYAKQWENLGTLPLGSAQFNEALQRVTDVFARAGASPGRINGSALAQLRTNELAFSGPWELREFALVGPLGISRLAPTTTKLTPHETFNGTPTLGRYINEFGTAIVGGVHIVPLTYESQPFLAGNSLNRDPGPGGAWNAPGIVNPNARHKFSLNTCSGCHGSETKADFLHINPRNAGFPSALSQFLVGNGTAASPSTFNVADPVVPTTIRVFGDLQRRRTDLANLLSTSCTTTAALSQILGAPPVPVH</sequence>
<gene>
    <name evidence="1" type="ORF">GCM10023307_33870</name>
</gene>
<comment type="caution">
    <text evidence="1">The sequence shown here is derived from an EMBL/GenBank/DDBJ whole genome shotgun (WGS) entry which is preliminary data.</text>
</comment>
<dbReference type="Proteomes" id="UP001499959">
    <property type="component" value="Unassembled WGS sequence"/>
</dbReference>
<keyword evidence="2" id="KW-1185">Reference proteome</keyword>
<evidence type="ECO:0000313" key="2">
    <source>
        <dbReference type="Proteomes" id="UP001499959"/>
    </source>
</evidence>
<organism evidence="1 2">
    <name type="scientific">Lysobacter hankyongensis</name>
    <dbReference type="NCBI Taxonomy" id="1176535"/>
    <lineage>
        <taxon>Bacteria</taxon>
        <taxon>Pseudomonadati</taxon>
        <taxon>Pseudomonadota</taxon>
        <taxon>Gammaproteobacteria</taxon>
        <taxon>Lysobacterales</taxon>
        <taxon>Lysobacteraceae</taxon>
        <taxon>Lysobacter</taxon>
    </lineage>
</organism>
<dbReference type="EMBL" id="BAABJE010000018">
    <property type="protein sequence ID" value="GAA4804360.1"/>
    <property type="molecule type" value="Genomic_DNA"/>
</dbReference>
<name>A0ABP9C4C7_9GAMM</name>
<reference evidence="2" key="1">
    <citation type="journal article" date="2019" name="Int. J. Syst. Evol. Microbiol.">
        <title>The Global Catalogue of Microorganisms (GCM) 10K type strain sequencing project: providing services to taxonomists for standard genome sequencing and annotation.</title>
        <authorList>
            <consortium name="The Broad Institute Genomics Platform"/>
            <consortium name="The Broad Institute Genome Sequencing Center for Infectious Disease"/>
            <person name="Wu L."/>
            <person name="Ma J."/>
        </authorList>
    </citation>
    <scope>NUCLEOTIDE SEQUENCE [LARGE SCALE GENOMIC DNA]</scope>
    <source>
        <strain evidence="2">JCM 18204</strain>
    </source>
</reference>
<accession>A0ABP9C4C7</accession>
<evidence type="ECO:0000313" key="1">
    <source>
        <dbReference type="EMBL" id="GAA4804360.1"/>
    </source>
</evidence>
<protein>
    <recommendedName>
        <fullName evidence="3">Lipoprotein</fullName>
    </recommendedName>
</protein>
<evidence type="ECO:0008006" key="3">
    <source>
        <dbReference type="Google" id="ProtNLM"/>
    </source>
</evidence>
<dbReference type="RefSeq" id="WP_345304541.1">
    <property type="nucleotide sequence ID" value="NZ_BAABJE010000018.1"/>
</dbReference>